<gene>
    <name evidence="5" type="ORF">GCM10009810_14060</name>
</gene>
<dbReference type="Gene3D" id="1.10.260.40">
    <property type="entry name" value="lambda repressor-like DNA-binding domains"/>
    <property type="match status" value="1"/>
</dbReference>
<dbReference type="PROSITE" id="PS50932">
    <property type="entry name" value="HTH_LACI_2"/>
    <property type="match status" value="1"/>
</dbReference>
<dbReference type="CDD" id="cd01392">
    <property type="entry name" value="HTH_LacI"/>
    <property type="match status" value="1"/>
</dbReference>
<dbReference type="InterPro" id="IPR046335">
    <property type="entry name" value="LacI/GalR-like_sensor"/>
</dbReference>
<evidence type="ECO:0000256" key="3">
    <source>
        <dbReference type="ARBA" id="ARBA00023163"/>
    </source>
</evidence>
<evidence type="ECO:0000259" key="4">
    <source>
        <dbReference type="PROSITE" id="PS50932"/>
    </source>
</evidence>
<dbReference type="PANTHER" id="PTHR30146">
    <property type="entry name" value="LACI-RELATED TRANSCRIPTIONAL REPRESSOR"/>
    <property type="match status" value="1"/>
</dbReference>
<evidence type="ECO:0000313" key="6">
    <source>
        <dbReference type="Proteomes" id="UP001501475"/>
    </source>
</evidence>
<proteinExistence type="predicted"/>
<dbReference type="SUPFAM" id="SSF53822">
    <property type="entry name" value="Periplasmic binding protein-like I"/>
    <property type="match status" value="1"/>
</dbReference>
<dbReference type="InterPro" id="IPR000843">
    <property type="entry name" value="HTH_LacI"/>
</dbReference>
<dbReference type="GO" id="GO:0003677">
    <property type="term" value="F:DNA binding"/>
    <property type="evidence" value="ECO:0007669"/>
    <property type="project" value="UniProtKB-KW"/>
</dbReference>
<dbReference type="SUPFAM" id="SSF47413">
    <property type="entry name" value="lambda repressor-like DNA-binding domains"/>
    <property type="match status" value="1"/>
</dbReference>
<dbReference type="InterPro" id="IPR010982">
    <property type="entry name" value="Lambda_DNA-bd_dom_sf"/>
</dbReference>
<sequence length="343" mass="36372">MHVMPGRITIREVADAAGVSRQTVSNSLIHPERVKAPTLERVRRVIDELGYRPSNAAQTLRSQRTGAVGFELNATGAGHRNAVAFPFVLALSVHAAAHGSHMVTFGTHDARPLLAGYQDMVRGQLVDAFILADTHPGDPRPQWLDDHRVPYAAFGRLWGRPDITSWADVDGHDGVGQAVRHLVDAGYDRIGFFGWPSGSAVGDDRRAGWADALDAAGMRPGPEGVSSQRLQPALEAGRALLDRIGKGSAIVCASDLLALGLERAASERGWRIGPDIGIVGFDDSALAELAGISSVAQPLDAVADHLLGVVHERLAGGRAPDTGALFQPRLVARASSSRDPHAP</sequence>
<keyword evidence="3" id="KW-0804">Transcription</keyword>
<feature type="domain" description="HTH lacI-type" evidence="4">
    <location>
        <begin position="8"/>
        <end position="62"/>
    </location>
</feature>
<dbReference type="Pfam" id="PF13377">
    <property type="entry name" value="Peripla_BP_3"/>
    <property type="match status" value="1"/>
</dbReference>
<dbReference type="InterPro" id="IPR028082">
    <property type="entry name" value="Peripla_BP_I"/>
</dbReference>
<accession>A0ABN2KH57</accession>
<evidence type="ECO:0000256" key="1">
    <source>
        <dbReference type="ARBA" id="ARBA00023015"/>
    </source>
</evidence>
<evidence type="ECO:0000313" key="5">
    <source>
        <dbReference type="EMBL" id="GAA1755468.1"/>
    </source>
</evidence>
<dbReference type="Gene3D" id="3.40.50.2300">
    <property type="match status" value="2"/>
</dbReference>
<comment type="caution">
    <text evidence="5">The sequence shown here is derived from an EMBL/GenBank/DDBJ whole genome shotgun (WGS) entry which is preliminary data.</text>
</comment>
<keyword evidence="6" id="KW-1185">Reference proteome</keyword>
<dbReference type="Pfam" id="PF00356">
    <property type="entry name" value="LacI"/>
    <property type="match status" value="1"/>
</dbReference>
<protein>
    <submittedName>
        <fullName evidence="5">LacI family DNA-binding transcriptional regulator</fullName>
    </submittedName>
</protein>
<keyword evidence="1" id="KW-0805">Transcription regulation</keyword>
<keyword evidence="2 5" id="KW-0238">DNA-binding</keyword>
<dbReference type="EMBL" id="BAAAPN010000034">
    <property type="protein sequence ID" value="GAA1755468.1"/>
    <property type="molecule type" value="Genomic_DNA"/>
</dbReference>
<organism evidence="5 6">
    <name type="scientific">Nostocoides vanveenii</name>
    <dbReference type="NCBI Taxonomy" id="330835"/>
    <lineage>
        <taxon>Bacteria</taxon>
        <taxon>Bacillati</taxon>
        <taxon>Actinomycetota</taxon>
        <taxon>Actinomycetes</taxon>
        <taxon>Micrococcales</taxon>
        <taxon>Intrasporangiaceae</taxon>
        <taxon>Nostocoides</taxon>
    </lineage>
</organism>
<dbReference type="Proteomes" id="UP001501475">
    <property type="component" value="Unassembled WGS sequence"/>
</dbReference>
<evidence type="ECO:0000256" key="2">
    <source>
        <dbReference type="ARBA" id="ARBA00023125"/>
    </source>
</evidence>
<reference evidence="5 6" key="1">
    <citation type="journal article" date="2019" name="Int. J. Syst. Evol. Microbiol.">
        <title>The Global Catalogue of Microorganisms (GCM) 10K type strain sequencing project: providing services to taxonomists for standard genome sequencing and annotation.</title>
        <authorList>
            <consortium name="The Broad Institute Genomics Platform"/>
            <consortium name="The Broad Institute Genome Sequencing Center for Infectious Disease"/>
            <person name="Wu L."/>
            <person name="Ma J."/>
        </authorList>
    </citation>
    <scope>NUCLEOTIDE SEQUENCE [LARGE SCALE GENOMIC DNA]</scope>
    <source>
        <strain evidence="5 6">JCM 15591</strain>
    </source>
</reference>
<dbReference type="PANTHER" id="PTHR30146:SF109">
    <property type="entry name" value="HTH-TYPE TRANSCRIPTIONAL REGULATOR GALS"/>
    <property type="match status" value="1"/>
</dbReference>
<dbReference type="SMART" id="SM00354">
    <property type="entry name" value="HTH_LACI"/>
    <property type="match status" value="1"/>
</dbReference>
<name>A0ABN2KH57_9MICO</name>